<name>A0ABY5UXS4_9BACT</name>
<dbReference type="RefSeq" id="WP_019246073.1">
    <property type="nucleotide sequence ID" value="NZ_CAPH01000013.1"/>
</dbReference>
<keyword evidence="1" id="KW-1133">Transmembrane helix</keyword>
<protein>
    <submittedName>
        <fullName evidence="2">Uncharacterized protein</fullName>
    </submittedName>
</protein>
<dbReference type="GeneID" id="82891338"/>
<evidence type="ECO:0000313" key="2">
    <source>
        <dbReference type="EMBL" id="UWN56289.1"/>
    </source>
</evidence>
<evidence type="ECO:0000256" key="1">
    <source>
        <dbReference type="SAM" id="Phobius"/>
    </source>
</evidence>
<organism evidence="2 3">
    <name type="scientific">Alistipes ihumii AP11</name>
    <dbReference type="NCBI Taxonomy" id="1211813"/>
    <lineage>
        <taxon>Bacteria</taxon>
        <taxon>Pseudomonadati</taxon>
        <taxon>Bacteroidota</taxon>
        <taxon>Bacteroidia</taxon>
        <taxon>Bacteroidales</taxon>
        <taxon>Rikenellaceae</taxon>
        <taxon>Alistipes</taxon>
    </lineage>
</organism>
<keyword evidence="1" id="KW-0472">Membrane</keyword>
<accession>A0ABY5UXS4</accession>
<keyword evidence="1" id="KW-0812">Transmembrane</keyword>
<gene>
    <name evidence="2" type="ORF">NQ491_06350</name>
</gene>
<feature type="transmembrane region" description="Helical" evidence="1">
    <location>
        <begin position="43"/>
        <end position="61"/>
    </location>
</feature>
<keyword evidence="3" id="KW-1185">Reference proteome</keyword>
<evidence type="ECO:0000313" key="3">
    <source>
        <dbReference type="Proteomes" id="UP001059295"/>
    </source>
</evidence>
<feature type="transmembrane region" description="Helical" evidence="1">
    <location>
        <begin position="12"/>
        <end position="31"/>
    </location>
</feature>
<proteinExistence type="predicted"/>
<dbReference type="Proteomes" id="UP001059295">
    <property type="component" value="Chromosome"/>
</dbReference>
<sequence>MNDSEHRFARRFVIGVTILTLAAGWGGAALIRSAFPGHYLSVFPYIPLGFLLWELLFITLLDRNRGRKRFIWLYMGMKVAKLLLAIVAIGVYTLGVGVQNTDFVLTLMGYYLIYLIYETVLFGKYGKKPETGRENDD</sequence>
<dbReference type="EMBL" id="CP102294">
    <property type="protein sequence ID" value="UWN56289.1"/>
    <property type="molecule type" value="Genomic_DNA"/>
</dbReference>
<reference evidence="2" key="1">
    <citation type="journal article" date="2022" name="Cell">
        <title>Design, construction, and in vivo augmentation of a complex gut microbiome.</title>
        <authorList>
            <person name="Cheng A.G."/>
            <person name="Ho P.Y."/>
            <person name="Aranda-Diaz A."/>
            <person name="Jain S."/>
            <person name="Yu F.B."/>
            <person name="Meng X."/>
            <person name="Wang M."/>
            <person name="Iakiviak M."/>
            <person name="Nagashima K."/>
            <person name="Zhao A."/>
            <person name="Murugkar P."/>
            <person name="Patil A."/>
            <person name="Atabakhsh K."/>
            <person name="Weakley A."/>
            <person name="Yan J."/>
            <person name="Brumbaugh A.R."/>
            <person name="Higginbottom S."/>
            <person name="Dimas A."/>
            <person name="Shiver A.L."/>
            <person name="Deutschbauer A."/>
            <person name="Neff N."/>
            <person name="Sonnenburg J.L."/>
            <person name="Huang K.C."/>
            <person name="Fischbach M.A."/>
        </authorList>
    </citation>
    <scope>NUCLEOTIDE SEQUENCE</scope>
    <source>
        <strain evidence="2">AP11</strain>
    </source>
</reference>
<feature type="transmembrane region" description="Helical" evidence="1">
    <location>
        <begin position="82"/>
        <end position="98"/>
    </location>
</feature>
<feature type="transmembrane region" description="Helical" evidence="1">
    <location>
        <begin position="104"/>
        <end position="123"/>
    </location>
</feature>